<evidence type="ECO:0000256" key="3">
    <source>
        <dbReference type="SAM" id="SignalP"/>
    </source>
</evidence>
<dbReference type="GO" id="GO:0005975">
    <property type="term" value="P:carbohydrate metabolic process"/>
    <property type="evidence" value="ECO:0007669"/>
    <property type="project" value="InterPro"/>
</dbReference>
<dbReference type="InterPro" id="IPR017853">
    <property type="entry name" value="GH"/>
</dbReference>
<dbReference type="EC" id="3.2.1.14" evidence="2"/>
<feature type="signal peptide" evidence="3">
    <location>
        <begin position="1"/>
        <end position="20"/>
    </location>
</feature>
<dbReference type="Pfam" id="PF00704">
    <property type="entry name" value="Glyco_hydro_18"/>
    <property type="match status" value="1"/>
</dbReference>
<keyword evidence="6" id="KW-1185">Reference proteome</keyword>
<keyword evidence="3" id="KW-0732">Signal</keyword>
<dbReference type="InterPro" id="IPR001223">
    <property type="entry name" value="Glyco_hydro18_cat"/>
</dbReference>
<dbReference type="Gene3D" id="3.10.50.10">
    <property type="match status" value="1"/>
</dbReference>
<dbReference type="InterPro" id="IPR011583">
    <property type="entry name" value="Chitinase_II/V-like_cat"/>
</dbReference>
<dbReference type="SUPFAM" id="SSF54556">
    <property type="entry name" value="Chitinase insertion domain"/>
    <property type="match status" value="1"/>
</dbReference>
<dbReference type="PANTHER" id="PTHR11177">
    <property type="entry name" value="CHITINASE"/>
    <property type="match status" value="1"/>
</dbReference>
<protein>
    <recommendedName>
        <fullName evidence="2">chitinase</fullName>
        <ecNumber evidence="2">3.2.1.14</ecNumber>
    </recommendedName>
</protein>
<dbReference type="PROSITE" id="PS51910">
    <property type="entry name" value="GH18_2"/>
    <property type="match status" value="1"/>
</dbReference>
<feature type="domain" description="GH18" evidence="4">
    <location>
        <begin position="66"/>
        <end position="422"/>
    </location>
</feature>
<proteinExistence type="inferred from homology"/>
<dbReference type="GO" id="GO:0008061">
    <property type="term" value="F:chitin binding"/>
    <property type="evidence" value="ECO:0007669"/>
    <property type="project" value="InterPro"/>
</dbReference>
<sequence>MKLLGVPLALLVFFVAPILGHFNYSKDAALSNPLPNTDFSDGNLPHLLTKRASTSCDKSAGSASKGRHVAYYQVADAQRRHCDKMTPNQLKIEGLTHLNLAFATFDPATFQLRPENPSDLNVYAEFTALKSKKLQTWISVGGWAFSEPGVTRKAWSNMAEKPETRAKFINSAKAFMRQHGFQGLDLRWEFPGAWDRGGRSGDRANHLLLVKELKKAFGNDYGLSVAVPATKDYLQHFDTANLQSQVDWFNIMTYDLHGVWEGEYGVRTLTFSEYAIADPQQPQGIVRPHTDLRDTEVALQSLLSTVDASKVNLGLAYYARGYTLSDTNCRAMGCNFKAPSNQGACSEFEGYLMNSEVEAIIEQKSLTPKLIKEAAVKLITWEDQWVAYDDDETYAIRQEFANSHCLGGTFIWSLDYGSRRDG</sequence>
<dbReference type="AlphaFoldDB" id="A0A6G1KLL8"/>
<dbReference type="Gene3D" id="3.20.20.80">
    <property type="entry name" value="Glycosidases"/>
    <property type="match status" value="1"/>
</dbReference>
<evidence type="ECO:0000256" key="1">
    <source>
        <dbReference type="ARBA" id="ARBA00008682"/>
    </source>
</evidence>
<name>A0A6G1KLL8_9PLEO</name>
<comment type="similarity">
    <text evidence="1">Belongs to the glycosyl hydrolase 18 family. Chitinase class V subfamily.</text>
</comment>
<evidence type="ECO:0000259" key="4">
    <source>
        <dbReference type="PROSITE" id="PS51910"/>
    </source>
</evidence>
<dbReference type="SMART" id="SM00636">
    <property type="entry name" value="Glyco_18"/>
    <property type="match status" value="1"/>
</dbReference>
<evidence type="ECO:0000313" key="6">
    <source>
        <dbReference type="Proteomes" id="UP000799428"/>
    </source>
</evidence>
<reference evidence="5" key="1">
    <citation type="journal article" date="2020" name="Stud. Mycol.">
        <title>101 Dothideomycetes genomes: a test case for predicting lifestyles and emergence of pathogens.</title>
        <authorList>
            <person name="Haridas S."/>
            <person name="Albert R."/>
            <person name="Binder M."/>
            <person name="Bloem J."/>
            <person name="Labutti K."/>
            <person name="Salamov A."/>
            <person name="Andreopoulos B."/>
            <person name="Baker S."/>
            <person name="Barry K."/>
            <person name="Bills G."/>
            <person name="Bluhm B."/>
            <person name="Cannon C."/>
            <person name="Castanera R."/>
            <person name="Culley D."/>
            <person name="Daum C."/>
            <person name="Ezra D."/>
            <person name="Gonzalez J."/>
            <person name="Henrissat B."/>
            <person name="Kuo A."/>
            <person name="Liang C."/>
            <person name="Lipzen A."/>
            <person name="Lutzoni F."/>
            <person name="Magnuson J."/>
            <person name="Mondo S."/>
            <person name="Nolan M."/>
            <person name="Ohm R."/>
            <person name="Pangilinan J."/>
            <person name="Park H.-J."/>
            <person name="Ramirez L."/>
            <person name="Alfaro M."/>
            <person name="Sun H."/>
            <person name="Tritt A."/>
            <person name="Yoshinaga Y."/>
            <person name="Zwiers L.-H."/>
            <person name="Turgeon B."/>
            <person name="Goodwin S."/>
            <person name="Spatafora J."/>
            <person name="Crous P."/>
            <person name="Grigoriev I."/>
        </authorList>
    </citation>
    <scope>NUCLEOTIDE SEQUENCE</scope>
    <source>
        <strain evidence="5">CBS 279.74</strain>
    </source>
</reference>
<keyword evidence="5" id="KW-0378">Hydrolase</keyword>
<dbReference type="InterPro" id="IPR029070">
    <property type="entry name" value="Chitinase_insertion_sf"/>
</dbReference>
<evidence type="ECO:0000313" key="5">
    <source>
        <dbReference type="EMBL" id="KAF2713786.1"/>
    </source>
</evidence>
<feature type="chain" id="PRO_5026048528" description="chitinase" evidence="3">
    <location>
        <begin position="21"/>
        <end position="422"/>
    </location>
</feature>
<dbReference type="EMBL" id="MU005765">
    <property type="protein sequence ID" value="KAF2713786.1"/>
    <property type="molecule type" value="Genomic_DNA"/>
</dbReference>
<dbReference type="InterPro" id="IPR050314">
    <property type="entry name" value="Glycosyl_Hydrlase_18"/>
</dbReference>
<dbReference type="OrthoDB" id="73875at2759"/>
<dbReference type="SUPFAM" id="SSF51445">
    <property type="entry name" value="(Trans)glycosidases"/>
    <property type="match status" value="1"/>
</dbReference>
<dbReference type="GO" id="GO:0008843">
    <property type="term" value="F:endochitinase activity"/>
    <property type="evidence" value="ECO:0007669"/>
    <property type="project" value="UniProtKB-EC"/>
</dbReference>
<dbReference type="Proteomes" id="UP000799428">
    <property type="component" value="Unassembled WGS sequence"/>
</dbReference>
<organism evidence="5 6">
    <name type="scientific">Pleomassaria siparia CBS 279.74</name>
    <dbReference type="NCBI Taxonomy" id="1314801"/>
    <lineage>
        <taxon>Eukaryota</taxon>
        <taxon>Fungi</taxon>
        <taxon>Dikarya</taxon>
        <taxon>Ascomycota</taxon>
        <taxon>Pezizomycotina</taxon>
        <taxon>Dothideomycetes</taxon>
        <taxon>Pleosporomycetidae</taxon>
        <taxon>Pleosporales</taxon>
        <taxon>Pleomassariaceae</taxon>
        <taxon>Pleomassaria</taxon>
    </lineage>
</organism>
<accession>A0A6G1KLL8</accession>
<dbReference type="PANTHER" id="PTHR11177:SF333">
    <property type="entry name" value="CHITINASE"/>
    <property type="match status" value="1"/>
</dbReference>
<evidence type="ECO:0000256" key="2">
    <source>
        <dbReference type="ARBA" id="ARBA00012729"/>
    </source>
</evidence>
<gene>
    <name evidence="5" type="ORF">K504DRAFT_146695</name>
</gene>